<evidence type="ECO:0000259" key="1">
    <source>
        <dbReference type="SMART" id="SM00849"/>
    </source>
</evidence>
<name>A0A1I3SM69_9RHOB</name>
<dbReference type="OrthoDB" id="9788263at2"/>
<evidence type="ECO:0000313" key="3">
    <source>
        <dbReference type="Proteomes" id="UP000199110"/>
    </source>
</evidence>
<dbReference type="PANTHER" id="PTHR23131">
    <property type="entry name" value="ENDORIBONUCLEASE LACTB2"/>
    <property type="match status" value="1"/>
</dbReference>
<gene>
    <name evidence="2" type="ORF">SAMN04488095_3209</name>
</gene>
<dbReference type="PANTHER" id="PTHR23131:SF0">
    <property type="entry name" value="ENDORIBONUCLEASE LACTB2"/>
    <property type="match status" value="1"/>
</dbReference>
<accession>A0A1I3SM69</accession>
<evidence type="ECO:0000313" key="2">
    <source>
        <dbReference type="EMBL" id="SFJ59898.1"/>
    </source>
</evidence>
<dbReference type="InterPro" id="IPR001279">
    <property type="entry name" value="Metallo-B-lactamas"/>
</dbReference>
<dbReference type="InterPro" id="IPR036388">
    <property type="entry name" value="WH-like_DNA-bd_sf"/>
</dbReference>
<feature type="domain" description="Metallo-beta-lactamase" evidence="1">
    <location>
        <begin position="30"/>
        <end position="208"/>
    </location>
</feature>
<dbReference type="SUPFAM" id="SSF56281">
    <property type="entry name" value="Metallo-hydrolase/oxidoreductase"/>
    <property type="match status" value="1"/>
</dbReference>
<protein>
    <submittedName>
        <fullName evidence="2">Glyoxylase, beta-lactamase superfamily II</fullName>
    </submittedName>
</protein>
<dbReference type="RefSeq" id="WP_092783095.1">
    <property type="nucleotide sequence ID" value="NZ_FORA01000004.1"/>
</dbReference>
<dbReference type="InterPro" id="IPR036866">
    <property type="entry name" value="RibonucZ/Hydroxyglut_hydro"/>
</dbReference>
<dbReference type="Gene3D" id="1.10.10.10">
    <property type="entry name" value="Winged helix-like DNA-binding domain superfamily/Winged helix DNA-binding domain"/>
    <property type="match status" value="1"/>
</dbReference>
<dbReference type="SMART" id="SM00849">
    <property type="entry name" value="Lactamase_B"/>
    <property type="match status" value="1"/>
</dbReference>
<dbReference type="Pfam" id="PF17778">
    <property type="entry name" value="WHD_BLACT"/>
    <property type="match status" value="1"/>
</dbReference>
<sequence>MNASYPPGGAVESGLIRVLAPNPSPMTQAGTNSFVLGTDEVAVIDPGPESPAHCAALLEAIAGRPLRAILVTHSHLDHSPGAAALARATGAPVMAFGPSDAGRTPIMAELADIGGGEGVDRAFVPDVTLTDGATVAGDGWTLRAHWTPGHMANHLSFEWVERGAVFTGDTVMGWASTMISPPDGDLSQFMASMDRLEALDAQVFHAGHGAPIASPAARCRDLRAHRLARTEAFLAALPDHPTIPALVAHVYADTPPALHGAAARNVLAHLLHLIEAGQVAAEPGAALGTRYTRL</sequence>
<dbReference type="Proteomes" id="UP000199110">
    <property type="component" value="Unassembled WGS sequence"/>
</dbReference>
<dbReference type="AlphaFoldDB" id="A0A1I3SM69"/>
<dbReference type="InterPro" id="IPR050662">
    <property type="entry name" value="Sec-metab_biosynth-thioest"/>
</dbReference>
<dbReference type="STRING" id="390807.SAMN04488095_3209"/>
<reference evidence="2 3" key="1">
    <citation type="submission" date="2016-10" db="EMBL/GenBank/DDBJ databases">
        <authorList>
            <person name="de Groot N.N."/>
        </authorList>
    </citation>
    <scope>NUCLEOTIDE SEQUENCE [LARGE SCALE GENOMIC DNA]</scope>
    <source>
        <strain evidence="2 3">DSM 19073</strain>
    </source>
</reference>
<dbReference type="EMBL" id="FORA01000004">
    <property type="protein sequence ID" value="SFJ59898.1"/>
    <property type="molecule type" value="Genomic_DNA"/>
</dbReference>
<organism evidence="2 3">
    <name type="scientific">Jannaschia pohangensis</name>
    <dbReference type="NCBI Taxonomy" id="390807"/>
    <lineage>
        <taxon>Bacteria</taxon>
        <taxon>Pseudomonadati</taxon>
        <taxon>Pseudomonadota</taxon>
        <taxon>Alphaproteobacteria</taxon>
        <taxon>Rhodobacterales</taxon>
        <taxon>Roseobacteraceae</taxon>
        <taxon>Jannaschia</taxon>
    </lineage>
</organism>
<proteinExistence type="predicted"/>
<dbReference type="Gene3D" id="3.60.15.10">
    <property type="entry name" value="Ribonuclease Z/Hydroxyacylglutathione hydrolase-like"/>
    <property type="match status" value="1"/>
</dbReference>
<dbReference type="InterPro" id="IPR041516">
    <property type="entry name" value="LACTB2_WH"/>
</dbReference>
<keyword evidence="3" id="KW-1185">Reference proteome</keyword>
<dbReference type="CDD" id="cd16278">
    <property type="entry name" value="metallo-hydrolase-like_MBL-fold"/>
    <property type="match status" value="1"/>
</dbReference>
<dbReference type="Pfam" id="PF00753">
    <property type="entry name" value="Lactamase_B"/>
    <property type="match status" value="1"/>
</dbReference>